<dbReference type="EMBL" id="VLTM01000235">
    <property type="protein sequence ID" value="KAA0145729.1"/>
    <property type="molecule type" value="Genomic_DNA"/>
</dbReference>
<keyword evidence="5" id="KW-0645">Protease</keyword>
<gene>
    <name evidence="14" type="ORF">FNF27_04935</name>
    <name evidence="13" type="ORF">FNF28_06502</name>
    <name evidence="12" type="ORF">FNF29_06372</name>
    <name evidence="11" type="ORF">FNF31_07977</name>
</gene>
<evidence type="ECO:0000256" key="4">
    <source>
        <dbReference type="ARBA" id="ARBA00022490"/>
    </source>
</evidence>
<evidence type="ECO:0000256" key="1">
    <source>
        <dbReference type="ARBA" id="ARBA00001198"/>
    </source>
</evidence>
<dbReference type="InterPro" id="IPR023333">
    <property type="entry name" value="Proteasome_suB-type"/>
</dbReference>
<dbReference type="PROSITE" id="PS51476">
    <property type="entry name" value="PROTEASOME_BETA_2"/>
    <property type="match status" value="1"/>
</dbReference>
<evidence type="ECO:0000313" key="17">
    <source>
        <dbReference type="Proteomes" id="UP000324907"/>
    </source>
</evidence>
<accession>A0A5A8ECI7</accession>
<dbReference type="InterPro" id="IPR000243">
    <property type="entry name" value="Pept_T1A_subB"/>
</dbReference>
<evidence type="ECO:0000256" key="9">
    <source>
        <dbReference type="PIRSR" id="PIRSR600243-1"/>
    </source>
</evidence>
<dbReference type="Proteomes" id="UP000325113">
    <property type="component" value="Unassembled WGS sequence"/>
</dbReference>
<dbReference type="Pfam" id="PF00227">
    <property type="entry name" value="Proteasome"/>
    <property type="match status" value="1"/>
</dbReference>
<keyword evidence="8" id="KW-0647">Proteasome</keyword>
<keyword evidence="4" id="KW-0963">Cytoplasm</keyword>
<comment type="subcellular location">
    <subcellularLocation>
        <location evidence="2">Nucleus</location>
    </subcellularLocation>
</comment>
<proteinExistence type="predicted"/>
<dbReference type="GO" id="GO:0019774">
    <property type="term" value="C:proteasome core complex, beta-subunit complex"/>
    <property type="evidence" value="ECO:0007669"/>
    <property type="project" value="UniProtKB-ARBA"/>
</dbReference>
<dbReference type="PANTHER" id="PTHR32194:SF0">
    <property type="entry name" value="ATP-DEPENDENT PROTEASE SUBUNIT HSLV"/>
    <property type="match status" value="1"/>
</dbReference>
<dbReference type="EMBL" id="VLTL01000165">
    <property type="protein sequence ID" value="KAA0157793.1"/>
    <property type="molecule type" value="Genomic_DNA"/>
</dbReference>
<dbReference type="EMBL" id="VLTO01000031">
    <property type="protein sequence ID" value="KAA0173601.1"/>
    <property type="molecule type" value="Genomic_DNA"/>
</dbReference>
<dbReference type="SUPFAM" id="SSF56235">
    <property type="entry name" value="N-terminal nucleophile aminohydrolases (Ntn hydrolases)"/>
    <property type="match status" value="1"/>
</dbReference>
<dbReference type="GO" id="GO:0005634">
    <property type="term" value="C:nucleus"/>
    <property type="evidence" value="ECO:0007669"/>
    <property type="project" value="UniProtKB-SubCell"/>
</dbReference>
<organism evidence="14 15">
    <name type="scientific">Cafeteria roenbergensis</name>
    <name type="common">Marine flagellate</name>
    <dbReference type="NCBI Taxonomy" id="33653"/>
    <lineage>
        <taxon>Eukaryota</taxon>
        <taxon>Sar</taxon>
        <taxon>Stramenopiles</taxon>
        <taxon>Bigyra</taxon>
        <taxon>Opalozoa</taxon>
        <taxon>Bicosoecida</taxon>
        <taxon>Cafeteriaceae</taxon>
        <taxon>Cafeteria</taxon>
    </lineage>
</organism>
<evidence type="ECO:0000256" key="10">
    <source>
        <dbReference type="SAM" id="MobiDB-lite"/>
    </source>
</evidence>
<keyword evidence="7" id="KW-0378">Hydrolase</keyword>
<evidence type="ECO:0000256" key="3">
    <source>
        <dbReference type="ARBA" id="ARBA00012039"/>
    </source>
</evidence>
<comment type="caution">
    <text evidence="14">The sequence shown here is derived from an EMBL/GenBank/DDBJ whole genome shotgun (WGS) entry which is preliminary data.</text>
</comment>
<dbReference type="EC" id="3.4.25.1" evidence="3"/>
<evidence type="ECO:0000313" key="15">
    <source>
        <dbReference type="Proteomes" id="UP000322899"/>
    </source>
</evidence>
<protein>
    <recommendedName>
        <fullName evidence="3">proteasome endopeptidase complex</fullName>
        <ecNumber evidence="3">3.4.25.1</ecNumber>
    </recommendedName>
</protein>
<keyword evidence="6" id="KW-0888">Threonine protease</keyword>
<dbReference type="Proteomes" id="UP000322899">
    <property type="component" value="Unassembled WGS sequence"/>
</dbReference>
<sequence length="257" mass="26307">MDSHGIEEVPKQGDVATGTTILACEYRDGVVLVADSRTSTGSYVANRVSDKIVKLTDNIYACRSGSAADTQAVCDYAKRFLSDYAIQKGRPARVSTAAHVLSSIVYNNKDNLSVGLIVAGVDDVDGPQVYSIPLGGTLVRQPLAVGGSGSVFIYAMGDADYTPDMDKDAAVAFGRRLVSHAMARDGSSGGVIRSVVLTGDGAERGFVPGSELPFSLEGMADGLAKAVEEVAEHRAAGPSSSSSSAGAAAAAAVASRG</sequence>
<dbReference type="PANTHER" id="PTHR32194">
    <property type="entry name" value="METALLOPROTEASE TLDD"/>
    <property type="match status" value="1"/>
</dbReference>
<evidence type="ECO:0000313" key="12">
    <source>
        <dbReference type="EMBL" id="KAA0148898.1"/>
    </source>
</evidence>
<dbReference type="InterPro" id="IPR001353">
    <property type="entry name" value="Proteasome_sua/b"/>
</dbReference>
<dbReference type="Proteomes" id="UP000324907">
    <property type="component" value="Unassembled WGS sequence"/>
</dbReference>
<evidence type="ECO:0000313" key="13">
    <source>
        <dbReference type="EMBL" id="KAA0157793.1"/>
    </source>
</evidence>
<dbReference type="OrthoDB" id="7854943at2759"/>
<feature type="active site" description="Nucleophile" evidence="9">
    <location>
        <position position="19"/>
    </location>
</feature>
<dbReference type="GO" id="GO:0004298">
    <property type="term" value="F:threonine-type endopeptidase activity"/>
    <property type="evidence" value="ECO:0007669"/>
    <property type="project" value="UniProtKB-KW"/>
</dbReference>
<feature type="compositionally biased region" description="Low complexity" evidence="10">
    <location>
        <begin position="236"/>
        <end position="257"/>
    </location>
</feature>
<comment type="catalytic activity">
    <reaction evidence="1">
        <text>Cleavage of peptide bonds with very broad specificity.</text>
        <dbReference type="EC" id="3.4.25.1"/>
    </reaction>
</comment>
<dbReference type="Proteomes" id="UP000323011">
    <property type="component" value="Unassembled WGS sequence"/>
</dbReference>
<evidence type="ECO:0000256" key="7">
    <source>
        <dbReference type="ARBA" id="ARBA00022801"/>
    </source>
</evidence>
<evidence type="ECO:0000256" key="2">
    <source>
        <dbReference type="ARBA" id="ARBA00004123"/>
    </source>
</evidence>
<keyword evidence="16" id="KW-1185">Reference proteome</keyword>
<dbReference type="GO" id="GO:0005737">
    <property type="term" value="C:cytoplasm"/>
    <property type="evidence" value="ECO:0007669"/>
    <property type="project" value="TreeGrafter"/>
</dbReference>
<dbReference type="GO" id="GO:0051603">
    <property type="term" value="P:proteolysis involved in protein catabolic process"/>
    <property type="evidence" value="ECO:0007669"/>
    <property type="project" value="InterPro"/>
</dbReference>
<dbReference type="EMBL" id="VLTN01000048">
    <property type="protein sequence ID" value="KAA0148898.1"/>
    <property type="molecule type" value="Genomic_DNA"/>
</dbReference>
<dbReference type="PRINTS" id="PR00141">
    <property type="entry name" value="PROTEASOME"/>
</dbReference>
<dbReference type="AlphaFoldDB" id="A0A5A8ECI7"/>
<evidence type="ECO:0000313" key="16">
    <source>
        <dbReference type="Proteomes" id="UP000323011"/>
    </source>
</evidence>
<evidence type="ECO:0000313" key="18">
    <source>
        <dbReference type="Proteomes" id="UP000325113"/>
    </source>
</evidence>
<dbReference type="InterPro" id="IPR029055">
    <property type="entry name" value="Ntn_hydrolases_N"/>
</dbReference>
<evidence type="ECO:0000256" key="6">
    <source>
        <dbReference type="ARBA" id="ARBA00022698"/>
    </source>
</evidence>
<reference evidence="15 16" key="1">
    <citation type="submission" date="2019-07" db="EMBL/GenBank/DDBJ databases">
        <title>Genomes of Cafeteria roenbergensis.</title>
        <authorList>
            <person name="Fischer M.G."/>
            <person name="Hackl T."/>
            <person name="Roman M."/>
        </authorList>
    </citation>
    <scope>NUCLEOTIDE SEQUENCE [LARGE SCALE GENOMIC DNA]</scope>
    <source>
        <strain evidence="12 16">BVI</strain>
        <strain evidence="11 18">Cflag</strain>
        <strain evidence="14 15">E4-10P</strain>
        <strain evidence="13 17">RCC970-E3</strain>
    </source>
</reference>
<dbReference type="CDD" id="cd03762">
    <property type="entry name" value="proteasome_beta_type_6"/>
    <property type="match status" value="1"/>
</dbReference>
<evidence type="ECO:0000256" key="8">
    <source>
        <dbReference type="ARBA" id="ARBA00022942"/>
    </source>
</evidence>
<dbReference type="Gene3D" id="3.60.20.10">
    <property type="entry name" value="Glutamine Phosphoribosylpyrophosphate, subunit 1, domain 1"/>
    <property type="match status" value="1"/>
</dbReference>
<evidence type="ECO:0000313" key="11">
    <source>
        <dbReference type="EMBL" id="KAA0145729.1"/>
    </source>
</evidence>
<evidence type="ECO:0000256" key="5">
    <source>
        <dbReference type="ARBA" id="ARBA00022670"/>
    </source>
</evidence>
<feature type="region of interest" description="Disordered" evidence="10">
    <location>
        <begin position="233"/>
        <end position="257"/>
    </location>
</feature>
<name>A0A5A8ECI7_CAFRO</name>
<dbReference type="OMA" id="TFIYGYC"/>
<evidence type="ECO:0000313" key="14">
    <source>
        <dbReference type="EMBL" id="KAA0173601.1"/>
    </source>
</evidence>